<keyword evidence="2 5" id="KW-0812">Transmembrane</keyword>
<proteinExistence type="predicted"/>
<keyword evidence="3 5" id="KW-1133">Transmembrane helix</keyword>
<keyword evidence="4 5" id="KW-0472">Membrane</keyword>
<evidence type="ECO:0000256" key="3">
    <source>
        <dbReference type="ARBA" id="ARBA00022989"/>
    </source>
</evidence>
<dbReference type="Pfam" id="PF00335">
    <property type="entry name" value="Tetraspanin"/>
    <property type="match status" value="1"/>
</dbReference>
<name>A0A1B6DC43_9HEMI</name>
<feature type="transmembrane region" description="Helical" evidence="5">
    <location>
        <begin position="126"/>
        <end position="154"/>
    </location>
</feature>
<dbReference type="PANTHER" id="PTHR19282">
    <property type="entry name" value="TETRASPANIN"/>
    <property type="match status" value="1"/>
</dbReference>
<dbReference type="Gene3D" id="1.10.1450.10">
    <property type="entry name" value="Tetraspanin"/>
    <property type="match status" value="1"/>
</dbReference>
<comment type="subcellular location">
    <subcellularLocation>
        <location evidence="1">Membrane</location>
        <topology evidence="1">Multi-pass membrane protein</topology>
    </subcellularLocation>
</comment>
<dbReference type="InterPro" id="IPR018499">
    <property type="entry name" value="Tetraspanin/Peripherin"/>
</dbReference>
<dbReference type="SUPFAM" id="SSF48652">
    <property type="entry name" value="Tetraspanin"/>
    <property type="match status" value="1"/>
</dbReference>
<feature type="non-terminal residue" evidence="6">
    <location>
        <position position="1"/>
    </location>
</feature>
<dbReference type="InterPro" id="IPR008952">
    <property type="entry name" value="Tetraspanin_EC2_sf"/>
</dbReference>
<organism evidence="6">
    <name type="scientific">Clastoptera arizonana</name>
    <name type="common">Arizona spittle bug</name>
    <dbReference type="NCBI Taxonomy" id="38151"/>
    <lineage>
        <taxon>Eukaryota</taxon>
        <taxon>Metazoa</taxon>
        <taxon>Ecdysozoa</taxon>
        <taxon>Arthropoda</taxon>
        <taxon>Hexapoda</taxon>
        <taxon>Insecta</taxon>
        <taxon>Pterygota</taxon>
        <taxon>Neoptera</taxon>
        <taxon>Paraneoptera</taxon>
        <taxon>Hemiptera</taxon>
        <taxon>Auchenorrhyncha</taxon>
        <taxon>Cercopoidea</taxon>
        <taxon>Clastopteridae</taxon>
        <taxon>Clastoptera</taxon>
    </lineage>
</organism>
<evidence type="ECO:0008006" key="7">
    <source>
        <dbReference type="Google" id="ProtNLM"/>
    </source>
</evidence>
<dbReference type="GO" id="GO:0005886">
    <property type="term" value="C:plasma membrane"/>
    <property type="evidence" value="ECO:0007669"/>
    <property type="project" value="TreeGrafter"/>
</dbReference>
<sequence>LIGFAVLLIIIFIIELSVGIAAASIKDEFGSALRSEMRKTMANFTLIERDQRAWNGLQSQLRCCGINNPSEWFEFVGNGNVPLSCCDNYQSSSTLGALCRFDENNPQGVHQDGCYTRLKEKVKDNIVLIMAVGLGITFIEVAGVVLACCLANSIRKEDEMT</sequence>
<feature type="transmembrane region" description="Helical" evidence="5">
    <location>
        <begin position="6"/>
        <end position="25"/>
    </location>
</feature>
<dbReference type="EMBL" id="GEDC01014031">
    <property type="protein sequence ID" value="JAS23267.1"/>
    <property type="molecule type" value="Transcribed_RNA"/>
</dbReference>
<dbReference type="PANTHER" id="PTHR19282:SF273">
    <property type="entry name" value="TETRASPANIN"/>
    <property type="match status" value="1"/>
</dbReference>
<evidence type="ECO:0000313" key="6">
    <source>
        <dbReference type="EMBL" id="JAS23267.1"/>
    </source>
</evidence>
<dbReference type="AlphaFoldDB" id="A0A1B6DC43"/>
<evidence type="ECO:0000256" key="1">
    <source>
        <dbReference type="ARBA" id="ARBA00004141"/>
    </source>
</evidence>
<dbReference type="CDD" id="cd03127">
    <property type="entry name" value="tetraspanin_LEL"/>
    <property type="match status" value="1"/>
</dbReference>
<accession>A0A1B6DC43</accession>
<evidence type="ECO:0000256" key="4">
    <source>
        <dbReference type="ARBA" id="ARBA00023136"/>
    </source>
</evidence>
<gene>
    <name evidence="6" type="ORF">g.4837</name>
</gene>
<reference evidence="6" key="1">
    <citation type="submission" date="2015-12" db="EMBL/GenBank/DDBJ databases">
        <title>De novo transcriptome assembly of four potential Pierce s Disease insect vectors from Arizona vineyards.</title>
        <authorList>
            <person name="Tassone E.E."/>
        </authorList>
    </citation>
    <scope>NUCLEOTIDE SEQUENCE</scope>
</reference>
<protein>
    <recommendedName>
        <fullName evidence="7">Tetraspanin</fullName>
    </recommendedName>
</protein>
<evidence type="ECO:0000256" key="2">
    <source>
        <dbReference type="ARBA" id="ARBA00022692"/>
    </source>
</evidence>
<evidence type="ECO:0000256" key="5">
    <source>
        <dbReference type="SAM" id="Phobius"/>
    </source>
</evidence>